<proteinExistence type="predicted"/>
<comment type="caution">
    <text evidence="2">The sequence shown here is derived from an EMBL/GenBank/DDBJ whole genome shotgun (WGS) entry which is preliminary data.</text>
</comment>
<keyword evidence="3" id="KW-1185">Reference proteome</keyword>
<accession>A0AAV4S4B7</accession>
<feature type="region of interest" description="Disordered" evidence="1">
    <location>
        <begin position="75"/>
        <end position="97"/>
    </location>
</feature>
<evidence type="ECO:0000256" key="1">
    <source>
        <dbReference type="SAM" id="MobiDB-lite"/>
    </source>
</evidence>
<name>A0AAV4S4B7_CAEEX</name>
<organism evidence="2 3">
    <name type="scientific">Caerostris extrusa</name>
    <name type="common">Bark spider</name>
    <name type="synonym">Caerostris bankana</name>
    <dbReference type="NCBI Taxonomy" id="172846"/>
    <lineage>
        <taxon>Eukaryota</taxon>
        <taxon>Metazoa</taxon>
        <taxon>Ecdysozoa</taxon>
        <taxon>Arthropoda</taxon>
        <taxon>Chelicerata</taxon>
        <taxon>Arachnida</taxon>
        <taxon>Araneae</taxon>
        <taxon>Araneomorphae</taxon>
        <taxon>Entelegynae</taxon>
        <taxon>Araneoidea</taxon>
        <taxon>Araneidae</taxon>
        <taxon>Caerostris</taxon>
    </lineage>
</organism>
<evidence type="ECO:0000313" key="2">
    <source>
        <dbReference type="EMBL" id="GIY28169.1"/>
    </source>
</evidence>
<protein>
    <submittedName>
        <fullName evidence="2">Uncharacterized protein</fullName>
    </submittedName>
</protein>
<gene>
    <name evidence="2" type="ORF">CEXT_25351</name>
</gene>
<dbReference type="Proteomes" id="UP001054945">
    <property type="component" value="Unassembled WGS sequence"/>
</dbReference>
<dbReference type="EMBL" id="BPLR01008915">
    <property type="protein sequence ID" value="GIY28169.1"/>
    <property type="molecule type" value="Genomic_DNA"/>
</dbReference>
<evidence type="ECO:0000313" key="3">
    <source>
        <dbReference type="Proteomes" id="UP001054945"/>
    </source>
</evidence>
<dbReference type="AlphaFoldDB" id="A0AAV4S4B7"/>
<sequence>MKQQIKAWREGEERTGKVSGLSAKKFGEISGLLKANRLSQYEVAGIVGMSRGSVKNIKKWYMDIVYKANVTEIAGEKHNSPTNRQKNQRYMPRNQKFSKRMLRKHIKESSIQVSQRTVQ</sequence>
<reference evidence="2 3" key="1">
    <citation type="submission" date="2021-06" db="EMBL/GenBank/DDBJ databases">
        <title>Caerostris extrusa draft genome.</title>
        <authorList>
            <person name="Kono N."/>
            <person name="Arakawa K."/>
        </authorList>
    </citation>
    <scope>NUCLEOTIDE SEQUENCE [LARGE SCALE GENOMIC DNA]</scope>
</reference>